<sequence length="100" mass="11531">MLVVPAAPESRYPRSTVTCNRTKGKVFRSERCNSDRLVCSVEEVLWRPIRSLEAGEMAPKGAKYQNYSFADNYLWKITKYVFSLRTYTWGKPEPMSACVL</sequence>
<reference evidence="1 2" key="1">
    <citation type="journal article" date="2019" name="Sci. Rep.">
        <title>Orb-weaving spider Araneus ventricosus genome elucidates the spidroin gene catalogue.</title>
        <authorList>
            <person name="Kono N."/>
            <person name="Nakamura H."/>
            <person name="Ohtoshi R."/>
            <person name="Moran D.A.P."/>
            <person name="Shinohara A."/>
            <person name="Yoshida Y."/>
            <person name="Fujiwara M."/>
            <person name="Mori M."/>
            <person name="Tomita M."/>
            <person name="Arakawa K."/>
        </authorList>
    </citation>
    <scope>NUCLEOTIDE SEQUENCE [LARGE SCALE GENOMIC DNA]</scope>
</reference>
<comment type="caution">
    <text evidence="1">The sequence shown here is derived from an EMBL/GenBank/DDBJ whole genome shotgun (WGS) entry which is preliminary data.</text>
</comment>
<dbReference type="EMBL" id="BGPR01007969">
    <property type="protein sequence ID" value="GBN30724.1"/>
    <property type="molecule type" value="Genomic_DNA"/>
</dbReference>
<protein>
    <submittedName>
        <fullName evidence="1">Uncharacterized protein</fullName>
    </submittedName>
</protein>
<dbReference type="AlphaFoldDB" id="A0A4Y2MWM1"/>
<gene>
    <name evidence="1" type="ORF">AVEN_229784_1</name>
</gene>
<evidence type="ECO:0000313" key="2">
    <source>
        <dbReference type="Proteomes" id="UP000499080"/>
    </source>
</evidence>
<proteinExistence type="predicted"/>
<keyword evidence="2" id="KW-1185">Reference proteome</keyword>
<dbReference type="Proteomes" id="UP000499080">
    <property type="component" value="Unassembled WGS sequence"/>
</dbReference>
<organism evidence="1 2">
    <name type="scientific">Araneus ventricosus</name>
    <name type="common">Orbweaver spider</name>
    <name type="synonym">Epeira ventricosa</name>
    <dbReference type="NCBI Taxonomy" id="182803"/>
    <lineage>
        <taxon>Eukaryota</taxon>
        <taxon>Metazoa</taxon>
        <taxon>Ecdysozoa</taxon>
        <taxon>Arthropoda</taxon>
        <taxon>Chelicerata</taxon>
        <taxon>Arachnida</taxon>
        <taxon>Araneae</taxon>
        <taxon>Araneomorphae</taxon>
        <taxon>Entelegynae</taxon>
        <taxon>Araneoidea</taxon>
        <taxon>Araneidae</taxon>
        <taxon>Araneus</taxon>
    </lineage>
</organism>
<accession>A0A4Y2MWM1</accession>
<evidence type="ECO:0000313" key="1">
    <source>
        <dbReference type="EMBL" id="GBN30724.1"/>
    </source>
</evidence>
<name>A0A4Y2MWM1_ARAVE</name>